<dbReference type="GeneID" id="100197929"/>
<dbReference type="Pfam" id="PF06881">
    <property type="entry name" value="Elongin_A"/>
    <property type="match status" value="1"/>
</dbReference>
<feature type="domain" description="TFIIS N-terminal" evidence="4">
    <location>
        <begin position="8"/>
        <end position="81"/>
    </location>
</feature>
<evidence type="ECO:0000259" key="4">
    <source>
        <dbReference type="PROSITE" id="PS51319"/>
    </source>
</evidence>
<evidence type="ECO:0000313" key="5">
    <source>
        <dbReference type="Proteomes" id="UP001652625"/>
    </source>
</evidence>
<keyword evidence="5" id="KW-1185">Reference proteome</keyword>
<proteinExistence type="predicted"/>
<dbReference type="PANTHER" id="PTHR15141:SF76">
    <property type="entry name" value="TRANSCRIPTION ELONGATION FACTOR B POLYPEPTIDE 3"/>
    <property type="match status" value="1"/>
</dbReference>
<dbReference type="InterPro" id="IPR035441">
    <property type="entry name" value="TFIIS/LEDGF_dom_sf"/>
</dbReference>
<organism evidence="5 6">
    <name type="scientific">Hydra vulgaris</name>
    <name type="common">Hydra</name>
    <name type="synonym">Hydra attenuata</name>
    <dbReference type="NCBI Taxonomy" id="6087"/>
    <lineage>
        <taxon>Eukaryota</taxon>
        <taxon>Metazoa</taxon>
        <taxon>Cnidaria</taxon>
        <taxon>Hydrozoa</taxon>
        <taxon>Hydroidolina</taxon>
        <taxon>Anthoathecata</taxon>
        <taxon>Aplanulata</taxon>
        <taxon>Hydridae</taxon>
        <taxon>Hydra</taxon>
    </lineage>
</organism>
<dbReference type="InterPro" id="IPR003617">
    <property type="entry name" value="TFIIS/CRSP70_N_sub"/>
</dbReference>
<comment type="subcellular location">
    <subcellularLocation>
        <location evidence="1 3">Nucleus</location>
    </subcellularLocation>
</comment>
<evidence type="ECO:0000313" key="6">
    <source>
        <dbReference type="RefSeq" id="XP_065652335.1"/>
    </source>
</evidence>
<dbReference type="SMART" id="SM00509">
    <property type="entry name" value="TFS2N"/>
    <property type="match status" value="1"/>
</dbReference>
<dbReference type="InterPro" id="IPR017923">
    <property type="entry name" value="TFIIS_N"/>
</dbReference>
<name>A0ABM4BT43_HYDVU</name>
<dbReference type="InterPro" id="IPR010684">
    <property type="entry name" value="RNA_pol_II_trans_fac_SIII_A"/>
</dbReference>
<dbReference type="PANTHER" id="PTHR15141">
    <property type="entry name" value="TRANSCRIPTION ELONGATION FACTOR B POLYPEPTIDE 3"/>
    <property type="match status" value="1"/>
</dbReference>
<dbReference type="Gene3D" id="6.10.250.3180">
    <property type="match status" value="1"/>
</dbReference>
<dbReference type="InterPro" id="IPR051870">
    <property type="entry name" value="Elongin-A_domain"/>
</dbReference>
<dbReference type="PROSITE" id="PS51319">
    <property type="entry name" value="TFIIS_N"/>
    <property type="match status" value="1"/>
</dbReference>
<evidence type="ECO:0000256" key="1">
    <source>
        <dbReference type="ARBA" id="ARBA00004123"/>
    </source>
</evidence>
<keyword evidence="2 3" id="KW-0539">Nucleus</keyword>
<reference evidence="6" key="1">
    <citation type="submission" date="2025-08" db="UniProtKB">
        <authorList>
            <consortium name="RefSeq"/>
        </authorList>
    </citation>
    <scope>IDENTIFICATION</scope>
</reference>
<dbReference type="Pfam" id="PF08711">
    <property type="entry name" value="Med26"/>
    <property type="match status" value="1"/>
</dbReference>
<accession>A0ABM4BT43</accession>
<dbReference type="SUPFAM" id="SSF47676">
    <property type="entry name" value="Conserved domain common to transcription factors TFIIS, elongin A, CRSP70"/>
    <property type="match status" value="1"/>
</dbReference>
<evidence type="ECO:0000256" key="2">
    <source>
        <dbReference type="ARBA" id="ARBA00023242"/>
    </source>
</evidence>
<gene>
    <name evidence="6" type="primary">LOC100197929</name>
</gene>
<dbReference type="RefSeq" id="XP_065652335.1">
    <property type="nucleotide sequence ID" value="XM_065796263.1"/>
</dbReference>
<sequence length="474" mass="54262">MNHDELVSLIFRIQKKLQKTDYNPSKKLKILKKLGEIPVNVNVLRETGIGKTVNSLRKCEGPIGELAKALVIQWRDNVNSLLTKEDKGKKETNSDLSPIDTEKNVKNEKINIFPNGKTEPLKQKEEIGHNYQSPNKSKRSFEEMLIVPEIVHRQKKKKNFHSKVTESVIDTKSNRFSMPKLPDIELPEYMLSVPKTEYRPLPEPVLSKKKTEHHVEDQSVIIKRGSRGQMYSGKKQANGVVMTLYQLCMKVLMENINSLYETGGVPFIILEPLLAKCSPSELQRLEEYNPHFLDESERLWKIHSQREFKGKVPESNESWRDLFHRLNIEREERLQKLSTKITISQAAKAPERSVKLAYLAGTPKGSAQVMRKQKKFGTGLDSIGQSKLDLKERIEKQREKEADVAVPFVKVRRKERCTINHNSVASTNSQSENVAVGPSRLKHVKKKGKSPLMAAAMKLLSNQKNRVHSQVIRK</sequence>
<evidence type="ECO:0000256" key="3">
    <source>
        <dbReference type="PROSITE-ProRule" id="PRU00649"/>
    </source>
</evidence>
<dbReference type="Proteomes" id="UP001652625">
    <property type="component" value="Chromosome 04"/>
</dbReference>
<dbReference type="Gene3D" id="1.20.930.10">
    <property type="entry name" value="Conserved domain common to transcription factors TFIIS, elongin A, CRSP70"/>
    <property type="match status" value="1"/>
</dbReference>
<protein>
    <submittedName>
        <fullName evidence="6">Elongin-A isoform X3</fullName>
    </submittedName>
</protein>